<dbReference type="InterPro" id="IPR006172">
    <property type="entry name" value="DNA-dir_DNA_pol_B"/>
</dbReference>
<evidence type="ECO:0000259" key="5">
    <source>
        <dbReference type="Pfam" id="PF03104"/>
    </source>
</evidence>
<feature type="compositionally biased region" description="Basic and acidic residues" evidence="4">
    <location>
        <begin position="529"/>
        <end position="546"/>
    </location>
</feature>
<sequence length="816" mass="92222">MPSQKRRRLEQQMKLRAPLKEVQQRPPCQKLDAEKDDLIVQIVDLHGIPNSGDLVLAGSTRRGNSVTARIHGFTPYFYARPNESGPFGSSHHMEAFHALLNASTGVINVEIVSKTITGLSEKACMLFKLTFEDSESLCAVQNLLLGARYDIYEANVDHATRFLVDQELPGLGGWVKFPAGKYKIVAHGDAKSHSQVEILISHDAVTICAEDYPMAPLRVLSFDFETLFNVKDGNSKPSTDPIIQISNMASRPGETNPFLRVIFTLDSCDPIDVDVYVYSYDTEREMLQAWQSFILAVDPDVLTGFNIMHFDLSYIIERVRLTMPDFDLNLGRWKESSMNWSEPYFYEELFCANGYHKNGRRGNYVEVEGRVVLDLYRHFVRHHRQFKLSKYSLKNTAEKLLSDVPDSQKFEMAYTDIPKYQNESSATRRLLAIYCLQDAKVPLQLLNKLNILEDYLRNGREKQVPFANLLAPTPWLEDLGVELARARSVQAIMKRTDTWDQSKLTGGSSAGKRGASPPAPDPMLSPKRQRLEQEVKSRPTLEEMLKRPVAPQLDSETDDLVTQIVDAAPRQEALFAAGNSVSAFIAGYAPYFYVLPKSSKFCGNDEDLDALDVFLDSAQGCVRELKVLDKFLEGEMRTLVKITFDDIGSLGTIRDESLHWPSLTISPQLTSIVLSLRIFDGTCPYEAVEANVDYPTRFLVDHELPGHGGWVKFPAKKYKVIPDAECECRSQIEIEISLCTLRIRGFYTLIAAPVHPTDFQQTKECTQVDTTFMLWQPLLTRFIHPISLRIIIAVSHHGKTPSIANHPKTELSHHFP</sequence>
<dbReference type="InterPro" id="IPR036397">
    <property type="entry name" value="RNaseH_sf"/>
</dbReference>
<keyword evidence="1" id="KW-0808">Transferase</keyword>
<evidence type="ECO:0000313" key="7">
    <source>
        <dbReference type="Proteomes" id="UP001175226"/>
    </source>
</evidence>
<dbReference type="SUPFAM" id="SSF53098">
    <property type="entry name" value="Ribonuclease H-like"/>
    <property type="match status" value="2"/>
</dbReference>
<dbReference type="PANTHER" id="PTHR10322">
    <property type="entry name" value="DNA POLYMERASE CATALYTIC SUBUNIT"/>
    <property type="match status" value="1"/>
</dbReference>
<reference evidence="6" key="1">
    <citation type="submission" date="2023-06" db="EMBL/GenBank/DDBJ databases">
        <authorList>
            <consortium name="Lawrence Berkeley National Laboratory"/>
            <person name="Ahrendt S."/>
            <person name="Sahu N."/>
            <person name="Indic B."/>
            <person name="Wong-Bajracharya J."/>
            <person name="Merenyi Z."/>
            <person name="Ke H.-M."/>
            <person name="Monk M."/>
            <person name="Kocsube S."/>
            <person name="Drula E."/>
            <person name="Lipzen A."/>
            <person name="Balint B."/>
            <person name="Henrissat B."/>
            <person name="Andreopoulos B."/>
            <person name="Martin F.M."/>
            <person name="Harder C.B."/>
            <person name="Rigling D."/>
            <person name="Ford K.L."/>
            <person name="Foster G.D."/>
            <person name="Pangilinan J."/>
            <person name="Papanicolaou A."/>
            <person name="Barry K."/>
            <person name="LaButti K."/>
            <person name="Viragh M."/>
            <person name="Koriabine M."/>
            <person name="Yan M."/>
            <person name="Riley R."/>
            <person name="Champramary S."/>
            <person name="Plett K.L."/>
            <person name="Tsai I.J."/>
            <person name="Slot J."/>
            <person name="Sipos G."/>
            <person name="Plett J."/>
            <person name="Nagy L.G."/>
            <person name="Grigoriev I.V."/>
        </authorList>
    </citation>
    <scope>NUCLEOTIDE SEQUENCE</scope>
    <source>
        <strain evidence="6">FPL87.14</strain>
    </source>
</reference>
<dbReference type="Proteomes" id="UP001175226">
    <property type="component" value="Unassembled WGS sequence"/>
</dbReference>
<dbReference type="GO" id="GO:0000166">
    <property type="term" value="F:nucleotide binding"/>
    <property type="evidence" value="ECO:0007669"/>
    <property type="project" value="InterPro"/>
</dbReference>
<dbReference type="PANTHER" id="PTHR10322:SF23">
    <property type="entry name" value="DNA POLYMERASE DELTA CATALYTIC SUBUNIT"/>
    <property type="match status" value="1"/>
</dbReference>
<evidence type="ECO:0000256" key="3">
    <source>
        <dbReference type="ARBA" id="ARBA00024411"/>
    </source>
</evidence>
<evidence type="ECO:0000256" key="4">
    <source>
        <dbReference type="SAM" id="MobiDB-lite"/>
    </source>
</evidence>
<evidence type="ECO:0000313" key="6">
    <source>
        <dbReference type="EMBL" id="KAK0436731.1"/>
    </source>
</evidence>
<accession>A0AA39J5Y5</accession>
<dbReference type="GO" id="GO:0003887">
    <property type="term" value="F:DNA-directed DNA polymerase activity"/>
    <property type="evidence" value="ECO:0007669"/>
    <property type="project" value="InterPro"/>
</dbReference>
<feature type="region of interest" description="Disordered" evidence="4">
    <location>
        <begin position="500"/>
        <end position="548"/>
    </location>
</feature>
<evidence type="ECO:0000256" key="2">
    <source>
        <dbReference type="ARBA" id="ARBA00022695"/>
    </source>
</evidence>
<dbReference type="InterPro" id="IPR050240">
    <property type="entry name" value="DNA_pol_type-B"/>
</dbReference>
<comment type="caution">
    <text evidence="6">The sequence shown here is derived from an EMBL/GenBank/DDBJ whole genome shotgun (WGS) entry which is preliminary data.</text>
</comment>
<dbReference type="Gene3D" id="3.30.342.10">
    <property type="entry name" value="DNA Polymerase, chain B, domain 1"/>
    <property type="match status" value="2"/>
</dbReference>
<dbReference type="Gene3D" id="3.30.420.10">
    <property type="entry name" value="Ribonuclease H-like superfamily/Ribonuclease H"/>
    <property type="match status" value="1"/>
</dbReference>
<keyword evidence="7" id="KW-1185">Reference proteome</keyword>
<name>A0AA39J5Y5_9AGAR</name>
<keyword evidence="2" id="KW-0548">Nucleotidyltransferase</keyword>
<feature type="domain" description="DNA-directed DNA polymerase family B exonuclease" evidence="5">
    <location>
        <begin position="149"/>
        <end position="395"/>
    </location>
</feature>
<dbReference type="GO" id="GO:0003676">
    <property type="term" value="F:nucleic acid binding"/>
    <property type="evidence" value="ECO:0007669"/>
    <property type="project" value="InterPro"/>
</dbReference>
<protein>
    <recommendedName>
        <fullName evidence="3">DNA polymerase delta catalytic subunit</fullName>
    </recommendedName>
</protein>
<dbReference type="SMART" id="SM00486">
    <property type="entry name" value="POLBc"/>
    <property type="match status" value="1"/>
</dbReference>
<proteinExistence type="predicted"/>
<dbReference type="InterPro" id="IPR012337">
    <property type="entry name" value="RNaseH-like_sf"/>
</dbReference>
<dbReference type="EMBL" id="JAUEPT010000053">
    <property type="protein sequence ID" value="KAK0436731.1"/>
    <property type="molecule type" value="Genomic_DNA"/>
</dbReference>
<evidence type="ECO:0000256" key="1">
    <source>
        <dbReference type="ARBA" id="ARBA00022679"/>
    </source>
</evidence>
<dbReference type="InterPro" id="IPR006133">
    <property type="entry name" value="DNA-dir_DNA_pol_B_exonuc"/>
</dbReference>
<dbReference type="GO" id="GO:0006261">
    <property type="term" value="P:DNA-templated DNA replication"/>
    <property type="evidence" value="ECO:0007669"/>
    <property type="project" value="TreeGrafter"/>
</dbReference>
<dbReference type="Pfam" id="PF03104">
    <property type="entry name" value="DNA_pol_B_exo1"/>
    <property type="match status" value="1"/>
</dbReference>
<dbReference type="AlphaFoldDB" id="A0AA39J5Y5"/>
<organism evidence="6 7">
    <name type="scientific">Armillaria borealis</name>
    <dbReference type="NCBI Taxonomy" id="47425"/>
    <lineage>
        <taxon>Eukaryota</taxon>
        <taxon>Fungi</taxon>
        <taxon>Dikarya</taxon>
        <taxon>Basidiomycota</taxon>
        <taxon>Agaricomycotina</taxon>
        <taxon>Agaricomycetes</taxon>
        <taxon>Agaricomycetidae</taxon>
        <taxon>Agaricales</taxon>
        <taxon>Marasmiineae</taxon>
        <taxon>Physalacriaceae</taxon>
        <taxon>Armillaria</taxon>
    </lineage>
</organism>
<gene>
    <name evidence="6" type="ORF">EV421DRAFT_1907790</name>
</gene>